<protein>
    <recommendedName>
        <fullName evidence="3">FeS cluster biogenesis domain-containing protein</fullName>
    </recommendedName>
</protein>
<keyword evidence="2" id="KW-1185">Reference proteome</keyword>
<dbReference type="RefSeq" id="WP_124996835.1">
    <property type="nucleotide sequence ID" value="NZ_BHYK01000001.1"/>
</dbReference>
<gene>
    <name evidence="1" type="ORF">Ctaglu_00200</name>
</gene>
<name>A0A401UFR4_9CLOT</name>
<organism evidence="1 2">
    <name type="scientific">Clostridium tagluense</name>
    <dbReference type="NCBI Taxonomy" id="360422"/>
    <lineage>
        <taxon>Bacteria</taxon>
        <taxon>Bacillati</taxon>
        <taxon>Bacillota</taxon>
        <taxon>Clostridia</taxon>
        <taxon>Eubacteriales</taxon>
        <taxon>Clostridiaceae</taxon>
        <taxon>Clostridium</taxon>
    </lineage>
</organism>
<dbReference type="InterPro" id="IPR035903">
    <property type="entry name" value="HesB-like_dom_sf"/>
</dbReference>
<accession>A0A401UFR4</accession>
<evidence type="ECO:0000313" key="2">
    <source>
        <dbReference type="Proteomes" id="UP000287872"/>
    </source>
</evidence>
<sequence length="61" mass="6744">MGVALDEQQEDDILESVNGINFIVDNESSFVFEDTKIMYAKSIFGESFKITTADTANSSCK</sequence>
<dbReference type="Gene3D" id="2.60.300.12">
    <property type="entry name" value="HesB-like domain"/>
    <property type="match status" value="1"/>
</dbReference>
<proteinExistence type="predicted"/>
<evidence type="ECO:0000313" key="1">
    <source>
        <dbReference type="EMBL" id="GCD08397.1"/>
    </source>
</evidence>
<dbReference type="OrthoDB" id="2355011at2"/>
<dbReference type="Proteomes" id="UP000287872">
    <property type="component" value="Unassembled WGS sequence"/>
</dbReference>
<evidence type="ECO:0008006" key="3">
    <source>
        <dbReference type="Google" id="ProtNLM"/>
    </source>
</evidence>
<dbReference type="EMBL" id="BHYK01000001">
    <property type="protein sequence ID" value="GCD08397.1"/>
    <property type="molecule type" value="Genomic_DNA"/>
</dbReference>
<comment type="caution">
    <text evidence="1">The sequence shown here is derived from an EMBL/GenBank/DDBJ whole genome shotgun (WGS) entry which is preliminary data.</text>
</comment>
<dbReference type="AlphaFoldDB" id="A0A401UFR4"/>
<dbReference type="SUPFAM" id="SSF89360">
    <property type="entry name" value="HesB-like domain"/>
    <property type="match status" value="1"/>
</dbReference>
<reference evidence="1 2" key="1">
    <citation type="submission" date="2018-11" db="EMBL/GenBank/DDBJ databases">
        <title>Genome sequencing and assembly of Clostridium tagluense strain A121.</title>
        <authorList>
            <person name="Murakami T."/>
            <person name="Segawa T."/>
            <person name="Shcherbakova V.A."/>
            <person name="Mori H."/>
            <person name="Yoshimura Y."/>
        </authorList>
    </citation>
    <scope>NUCLEOTIDE SEQUENCE [LARGE SCALE GENOMIC DNA]</scope>
    <source>
        <strain evidence="1 2">A121</strain>
    </source>
</reference>